<evidence type="ECO:0000313" key="2">
    <source>
        <dbReference type="Proteomes" id="UP001610446"/>
    </source>
</evidence>
<organism evidence="1 2">
    <name type="scientific">Aspergillus pseudoustus</name>
    <dbReference type="NCBI Taxonomy" id="1810923"/>
    <lineage>
        <taxon>Eukaryota</taxon>
        <taxon>Fungi</taxon>
        <taxon>Dikarya</taxon>
        <taxon>Ascomycota</taxon>
        <taxon>Pezizomycotina</taxon>
        <taxon>Eurotiomycetes</taxon>
        <taxon>Eurotiomycetidae</taxon>
        <taxon>Eurotiales</taxon>
        <taxon>Aspergillaceae</taxon>
        <taxon>Aspergillus</taxon>
        <taxon>Aspergillus subgen. Nidulantes</taxon>
    </lineage>
</organism>
<dbReference type="Proteomes" id="UP001610446">
    <property type="component" value="Unassembled WGS sequence"/>
</dbReference>
<evidence type="ECO:0000313" key="1">
    <source>
        <dbReference type="EMBL" id="KAL2825679.1"/>
    </source>
</evidence>
<proteinExistence type="predicted"/>
<protein>
    <submittedName>
        <fullName evidence="1">Uncharacterized protein</fullName>
    </submittedName>
</protein>
<accession>A0ABR4ID66</accession>
<dbReference type="EMBL" id="JBFXLU010000479">
    <property type="protein sequence ID" value="KAL2825679.1"/>
    <property type="molecule type" value="Genomic_DNA"/>
</dbReference>
<keyword evidence="2" id="KW-1185">Reference proteome</keyword>
<name>A0ABR4ID66_9EURO</name>
<gene>
    <name evidence="1" type="ORF">BJY01DRAFT_241512</name>
</gene>
<reference evidence="1 2" key="1">
    <citation type="submission" date="2024-07" db="EMBL/GenBank/DDBJ databases">
        <title>Section-level genome sequencing and comparative genomics of Aspergillus sections Usti and Cavernicolus.</title>
        <authorList>
            <consortium name="Lawrence Berkeley National Laboratory"/>
            <person name="Nybo J.L."/>
            <person name="Vesth T.C."/>
            <person name="Theobald S."/>
            <person name="Frisvad J.C."/>
            <person name="Larsen T.O."/>
            <person name="Kjaerboelling I."/>
            <person name="Rothschild-Mancinelli K."/>
            <person name="Lyhne E.K."/>
            <person name="Kogle M.E."/>
            <person name="Barry K."/>
            <person name="Clum A."/>
            <person name="Na H."/>
            <person name="Ledsgaard L."/>
            <person name="Lin J."/>
            <person name="Lipzen A."/>
            <person name="Kuo A."/>
            <person name="Riley R."/>
            <person name="Mondo S."/>
            <person name="Labutti K."/>
            <person name="Haridas S."/>
            <person name="Pangalinan J."/>
            <person name="Salamov A.A."/>
            <person name="Simmons B.A."/>
            <person name="Magnuson J.K."/>
            <person name="Chen J."/>
            <person name="Drula E."/>
            <person name="Henrissat B."/>
            <person name="Wiebenga A."/>
            <person name="Lubbers R.J."/>
            <person name="Gomes A.C."/>
            <person name="Makela M.R."/>
            <person name="Stajich J."/>
            <person name="Grigoriev I.V."/>
            <person name="Mortensen U.H."/>
            <person name="De Vries R.P."/>
            <person name="Baker S.E."/>
            <person name="Andersen M.R."/>
        </authorList>
    </citation>
    <scope>NUCLEOTIDE SEQUENCE [LARGE SCALE GENOMIC DNA]</scope>
    <source>
        <strain evidence="1 2">CBS 123904</strain>
    </source>
</reference>
<sequence length="365" mass="41565">MFSPILEPDGGEDSLDFDATLCAALYNRIIHIGVEGSQLAQQGKKATKNWFEPIADPEMMPWYFDMADWEVMHEFVVILPDNNTDKDCDGLVMHIGDLTVFYLPKSYDLNPGRPDEVPWFDFQEALLRLNLVIEAGEYKPVPRPPAGAEYNGLLDDTESWEINHPVERVHPELPILALANDSSLDQEVKGFPRAFLNAAERPRFKYFTPGLTIYDPASHPQPVPKALRPHTPTYTTQNPDIALVVTNHDALILFPANRDGNGEATDDTGLWICPDEGWADTVTLSLPYALPFYHDHTGRRFDRRSYGTQLWQHVDCPFYTQHRTRLVTLDGVQVGLDFYRQAEDQGKSEWFRLSEPCFSFEGSDY</sequence>
<comment type="caution">
    <text evidence="1">The sequence shown here is derived from an EMBL/GenBank/DDBJ whole genome shotgun (WGS) entry which is preliminary data.</text>
</comment>